<evidence type="ECO:0000256" key="2">
    <source>
        <dbReference type="ARBA" id="ARBA00004477"/>
    </source>
</evidence>
<dbReference type="GO" id="GO:0034727">
    <property type="term" value="P:piecemeal microautophagy of the nucleus"/>
    <property type="evidence" value="ECO:0007669"/>
    <property type="project" value="TreeGrafter"/>
</dbReference>
<dbReference type="PANTHER" id="PTHR13038">
    <property type="entry name" value="APG9 AUTOPHAGY 9"/>
    <property type="match status" value="1"/>
</dbReference>
<dbReference type="GO" id="GO:0005789">
    <property type="term" value="C:endoplasmic reticulum membrane"/>
    <property type="evidence" value="ECO:0007669"/>
    <property type="project" value="UniProtKB-SubCell"/>
</dbReference>
<evidence type="ECO:0000256" key="8">
    <source>
        <dbReference type="ARBA" id="ARBA00022692"/>
    </source>
</evidence>
<keyword evidence="11" id="KW-0333">Golgi apparatus</keyword>
<dbReference type="EMBL" id="JARJCN010000033">
    <property type="protein sequence ID" value="KAJ7085769.1"/>
    <property type="molecule type" value="Genomic_DNA"/>
</dbReference>
<evidence type="ECO:0000256" key="18">
    <source>
        <dbReference type="ARBA" id="ARBA00024631"/>
    </source>
</evidence>
<evidence type="ECO:0000256" key="12">
    <source>
        <dbReference type="ARBA" id="ARBA00023055"/>
    </source>
</evidence>
<comment type="catalytic activity">
    <reaction evidence="18">
        <text>a 1,2-diacyl-sn-glycero-3-phosphocholine(in) = a 1,2-diacyl-sn-glycero-3-phosphocholine(out)</text>
        <dbReference type="Rhea" id="RHEA:38571"/>
        <dbReference type="ChEBI" id="CHEBI:57643"/>
    </reaction>
</comment>
<reference evidence="21" key="1">
    <citation type="submission" date="2023-03" db="EMBL/GenBank/DDBJ databases">
        <title>Massive genome expansion in bonnet fungi (Mycena s.s.) driven by repeated elements and novel gene families across ecological guilds.</title>
        <authorList>
            <consortium name="Lawrence Berkeley National Laboratory"/>
            <person name="Harder C.B."/>
            <person name="Miyauchi S."/>
            <person name="Viragh M."/>
            <person name="Kuo A."/>
            <person name="Thoen E."/>
            <person name="Andreopoulos B."/>
            <person name="Lu D."/>
            <person name="Skrede I."/>
            <person name="Drula E."/>
            <person name="Henrissat B."/>
            <person name="Morin E."/>
            <person name="Kohler A."/>
            <person name="Barry K."/>
            <person name="LaButti K."/>
            <person name="Morin E."/>
            <person name="Salamov A."/>
            <person name="Lipzen A."/>
            <person name="Mereny Z."/>
            <person name="Hegedus B."/>
            <person name="Baldrian P."/>
            <person name="Stursova M."/>
            <person name="Weitz H."/>
            <person name="Taylor A."/>
            <person name="Grigoriev I.V."/>
            <person name="Nagy L.G."/>
            <person name="Martin F."/>
            <person name="Kauserud H."/>
        </authorList>
    </citation>
    <scope>NUCLEOTIDE SEQUENCE</scope>
    <source>
        <strain evidence="21">CBHHK173m</strain>
    </source>
</reference>
<evidence type="ECO:0000256" key="13">
    <source>
        <dbReference type="ARBA" id="ARBA00023136"/>
    </source>
</evidence>
<keyword evidence="22" id="KW-1185">Reference proteome</keyword>
<evidence type="ECO:0000256" key="16">
    <source>
        <dbReference type="ARBA" id="ARBA00024615"/>
    </source>
</evidence>
<feature type="region of interest" description="Disordered" evidence="20">
    <location>
        <begin position="1"/>
        <end position="223"/>
    </location>
</feature>
<comment type="catalytic activity">
    <reaction evidence="17">
        <text>a 1,2-diacyl-sn-glycero-3-phospho-(1D-myo-inositol-3-phosphate)(in) = a 1,2-diacyl-sn-glycero-3-phospho-(1D-myo-inositol-3-phosphate)(out)</text>
        <dbReference type="Rhea" id="RHEA:67920"/>
        <dbReference type="ChEBI" id="CHEBI:58088"/>
    </reaction>
</comment>
<accession>A0AAD6U5S7</accession>
<dbReference type="GO" id="GO:0034045">
    <property type="term" value="C:phagophore assembly site membrane"/>
    <property type="evidence" value="ECO:0007669"/>
    <property type="project" value="UniProtKB-SubCell"/>
</dbReference>
<feature type="compositionally biased region" description="Low complexity" evidence="20">
    <location>
        <begin position="1"/>
        <end position="24"/>
    </location>
</feature>
<dbReference type="GO" id="GO:0030659">
    <property type="term" value="C:cytoplasmic vesicle membrane"/>
    <property type="evidence" value="ECO:0007669"/>
    <property type="project" value="UniProtKB-SubCell"/>
</dbReference>
<feature type="compositionally biased region" description="Basic and acidic residues" evidence="20">
    <location>
        <begin position="119"/>
        <end position="129"/>
    </location>
</feature>
<keyword evidence="12 19" id="KW-0445">Lipid transport</keyword>
<comment type="caution">
    <text evidence="21">The sequence shown here is derived from an EMBL/GenBank/DDBJ whole genome shotgun (WGS) entry which is preliminary data.</text>
</comment>
<dbReference type="PANTHER" id="PTHR13038:SF10">
    <property type="entry name" value="AUTOPHAGY-RELATED PROTEIN 9"/>
    <property type="match status" value="1"/>
</dbReference>
<organism evidence="21 22">
    <name type="scientific">Mycena belliarum</name>
    <dbReference type="NCBI Taxonomy" id="1033014"/>
    <lineage>
        <taxon>Eukaryota</taxon>
        <taxon>Fungi</taxon>
        <taxon>Dikarya</taxon>
        <taxon>Basidiomycota</taxon>
        <taxon>Agaricomycotina</taxon>
        <taxon>Agaricomycetes</taxon>
        <taxon>Agaricomycetidae</taxon>
        <taxon>Agaricales</taxon>
        <taxon>Marasmiineae</taxon>
        <taxon>Mycenaceae</taxon>
        <taxon>Mycena</taxon>
    </lineage>
</organism>
<keyword evidence="14" id="KW-0968">Cytoplasmic vesicle</keyword>
<evidence type="ECO:0000256" key="7">
    <source>
        <dbReference type="ARBA" id="ARBA00022448"/>
    </source>
</evidence>
<keyword evidence="9 19" id="KW-1133">Transmembrane helix</keyword>
<keyword evidence="10 19" id="KW-0072">Autophagy</keyword>
<evidence type="ECO:0000256" key="9">
    <source>
        <dbReference type="ARBA" id="ARBA00022989"/>
    </source>
</evidence>
<feature type="transmembrane region" description="Helical" evidence="19">
    <location>
        <begin position="312"/>
        <end position="339"/>
    </location>
</feature>
<dbReference type="GO" id="GO:0061709">
    <property type="term" value="P:reticulophagy"/>
    <property type="evidence" value="ECO:0007669"/>
    <property type="project" value="TreeGrafter"/>
</dbReference>
<dbReference type="Proteomes" id="UP001222325">
    <property type="component" value="Unassembled WGS sequence"/>
</dbReference>
<feature type="transmembrane region" description="Helical" evidence="19">
    <location>
        <begin position="614"/>
        <end position="632"/>
    </location>
</feature>
<evidence type="ECO:0000256" key="1">
    <source>
        <dbReference type="ARBA" id="ARBA00004439"/>
    </source>
</evidence>
<keyword evidence="13 19" id="KW-0472">Membrane</keyword>
<evidence type="ECO:0000313" key="22">
    <source>
        <dbReference type="Proteomes" id="UP001222325"/>
    </source>
</evidence>
<dbReference type="GO" id="GO:0000422">
    <property type="term" value="P:autophagy of mitochondrion"/>
    <property type="evidence" value="ECO:0007669"/>
    <property type="project" value="TreeGrafter"/>
</dbReference>
<dbReference type="Pfam" id="PF04109">
    <property type="entry name" value="ATG9"/>
    <property type="match status" value="1"/>
</dbReference>
<gene>
    <name evidence="21" type="ORF">B0H15DRAFT_782922</name>
</gene>
<dbReference type="GO" id="GO:0006869">
    <property type="term" value="P:lipid transport"/>
    <property type="evidence" value="ECO:0007669"/>
    <property type="project" value="UniProtKB-KW"/>
</dbReference>
<dbReference type="GO" id="GO:0005776">
    <property type="term" value="C:autophagosome"/>
    <property type="evidence" value="ECO:0007669"/>
    <property type="project" value="TreeGrafter"/>
</dbReference>
<evidence type="ECO:0000256" key="17">
    <source>
        <dbReference type="ARBA" id="ARBA00024621"/>
    </source>
</evidence>
<feature type="region of interest" description="Disordered" evidence="20">
    <location>
        <begin position="801"/>
        <end position="824"/>
    </location>
</feature>
<comment type="function">
    <text evidence="19">Phospholipid scramblase involved in autophagy. Cycles between the preautophagosomal structure/phagophore assembly site (PAS) and the cytoplasmic vesicle pool and supplies membrane for the growing autophagosome. Lipid scramblase activity plays a key role in preautophagosomal structure/phagophore assembly by distributing the phospholipids that arrive through ATG2 from the cytoplasmic to the luminal leaflet of the bilayer, thereby driving autophagosomal membrane expansion.</text>
</comment>
<evidence type="ECO:0000256" key="20">
    <source>
        <dbReference type="SAM" id="MobiDB-lite"/>
    </source>
</evidence>
<comment type="catalytic activity">
    <reaction evidence="16">
        <text>a 1,2-diacyl-sn-glycero-3-phosphoethanolamine(in) = a 1,2-diacyl-sn-glycero-3-phosphoethanolamine(out)</text>
        <dbReference type="Rhea" id="RHEA:38895"/>
        <dbReference type="ChEBI" id="CHEBI:64612"/>
    </reaction>
</comment>
<feature type="compositionally biased region" description="Low complexity" evidence="20">
    <location>
        <begin position="175"/>
        <end position="193"/>
    </location>
</feature>
<proteinExistence type="inferred from homology"/>
<evidence type="ECO:0000256" key="19">
    <source>
        <dbReference type="RuleBase" id="RU364027"/>
    </source>
</evidence>
<feature type="transmembrane region" description="Helical" evidence="19">
    <location>
        <begin position="576"/>
        <end position="598"/>
    </location>
</feature>
<comment type="catalytic activity">
    <reaction evidence="15">
        <text>a 1,2-diacyl-sn-glycero-3-phospho-L-serine(in) = a 1,2-diacyl-sn-glycero-3-phospho-L-serine(out)</text>
        <dbReference type="Rhea" id="RHEA:38663"/>
        <dbReference type="ChEBI" id="CHEBI:57262"/>
    </reaction>
</comment>
<keyword evidence="8 19" id="KW-0812">Transmembrane</keyword>
<feature type="transmembrane region" description="Helical" evidence="19">
    <location>
        <begin position="491"/>
        <end position="515"/>
    </location>
</feature>
<comment type="subcellular location">
    <subcellularLocation>
        <location evidence="1">Cytoplasmic vesicle membrane</location>
        <topology evidence="1">Multi-pass membrane protein</topology>
    </subcellularLocation>
    <subcellularLocation>
        <location evidence="2">Endoplasmic reticulum membrane</location>
        <topology evidence="2">Multi-pass membrane protein</topology>
    </subcellularLocation>
    <subcellularLocation>
        <location evidence="4">Golgi apparatus membrane</location>
        <topology evidence="4">Multi-pass membrane protein</topology>
    </subcellularLocation>
    <subcellularLocation>
        <location evidence="3 19">Preautophagosomal structure membrane</location>
        <topology evidence="3 19">Multi-pass membrane protein</topology>
    </subcellularLocation>
</comment>
<protein>
    <recommendedName>
        <fullName evidence="6 19">Autophagy-related protein 9</fullName>
    </recommendedName>
</protein>
<evidence type="ECO:0000313" key="21">
    <source>
        <dbReference type="EMBL" id="KAJ7085769.1"/>
    </source>
</evidence>
<dbReference type="InterPro" id="IPR007241">
    <property type="entry name" value="Autophagy-rel_prot_9"/>
</dbReference>
<comment type="similarity">
    <text evidence="5 19">Belongs to the ATG9 family.</text>
</comment>
<evidence type="ECO:0000256" key="5">
    <source>
        <dbReference type="ARBA" id="ARBA00006185"/>
    </source>
</evidence>
<evidence type="ECO:0000256" key="6">
    <source>
        <dbReference type="ARBA" id="ARBA00018074"/>
    </source>
</evidence>
<evidence type="ECO:0000256" key="3">
    <source>
        <dbReference type="ARBA" id="ARBA00004511"/>
    </source>
</evidence>
<dbReference type="GO" id="GO:0034497">
    <property type="term" value="P:protein localization to phagophore assembly site"/>
    <property type="evidence" value="ECO:0007669"/>
    <property type="project" value="TreeGrafter"/>
</dbReference>
<name>A0AAD6U5S7_9AGAR</name>
<feature type="transmembrane region" description="Helical" evidence="19">
    <location>
        <begin position="267"/>
        <end position="292"/>
    </location>
</feature>
<dbReference type="AlphaFoldDB" id="A0AAD6U5S7"/>
<dbReference type="GO" id="GO:0000139">
    <property type="term" value="C:Golgi membrane"/>
    <property type="evidence" value="ECO:0007669"/>
    <property type="project" value="UniProtKB-SubCell"/>
</dbReference>
<evidence type="ECO:0000256" key="4">
    <source>
        <dbReference type="ARBA" id="ARBA00004653"/>
    </source>
</evidence>
<evidence type="ECO:0000256" key="10">
    <source>
        <dbReference type="ARBA" id="ARBA00023006"/>
    </source>
</evidence>
<evidence type="ECO:0000256" key="14">
    <source>
        <dbReference type="ARBA" id="ARBA00023329"/>
    </source>
</evidence>
<keyword evidence="7 19" id="KW-0813">Transport</keyword>
<evidence type="ECO:0000256" key="15">
    <source>
        <dbReference type="ARBA" id="ARBA00024479"/>
    </source>
</evidence>
<evidence type="ECO:0000256" key="11">
    <source>
        <dbReference type="ARBA" id="ARBA00023034"/>
    </source>
</evidence>
<feature type="compositionally biased region" description="Acidic residues" evidence="20">
    <location>
        <begin position="58"/>
        <end position="74"/>
    </location>
</feature>
<sequence>MSNSSSRSPRLLSSSRSFQVSQSFYPSGGASSSRPFLNMLNPMARQHQGYTEANQSLLEEDDESRSSAEEEGNAEEGRSRSTILQSTAEAIPLSKSRTHAQHRVSWEPPPDAHTLHPNIHREDALHERESSDDEVPQSFMIEATSKKSSAKRKSKSKSGSSGDRSQPLHSVAGRSLPPVLPTHTTSPHTHTSPQQGSSSDGPHSARPPSRTSSPTDRDRPSRQMRGLDAYERALWNWVNVYNLDAFLQEVYYYYEGKGIYSIALSRGLNLLTVGFVIGFSAFLLGCIDYSRIRPEKSMKLSDVVVDRCVSKFSGFTFLFFVLFIAFYVWQIATFVLSVFRLVDMHNFFTHLLKIPDVDIQTISWPEIVRRIGAIREDNPLTALSNNVKRTDDTTTAKLDAHDIANRILRQENYLIALFNKDLLDLRVPLPIILQRFIVEENGKGKMLTRALEWNLRFCLMEYLFDQHGKVRKVFLKSKNRAVLIKGLKRRFIFMGMLNAAFAPFIVLYLLMYSFFRYFEEYHKDPSTIGGRRYTSYAQWKFREFNELPHLFTRRLDESHPFANMYIGQFPNENMTLIMRFVAFVSGSFAAVLFLATVLDPDIFVHFEITPHRTVLFYLGVFGSVLAVARGMIPEENRVFDPEYLMTEVIAYTHYMPDEWKDQLHSKRIHTEFGQLFAMKIMIFVEELISVVLTPFVLWFSLPDCAPAIIDFFREFTVHVDGRGYVCSFAEFNFERHGNVKFGAPTRIQDKRMVSNEGKMEKSFLNFKAANPDWNPTDPSGSLYLSRMADFSASHYPNSILRRRPGAGHAPELAQPERKTDGSLGERAQGYDRALKQSQHAARRRGLAGSVLGMSAIAGPSSSSIFGGLSTAQTAILGDSQGSVQIGRTRVHSETIMQEDIAADGGVGSGLGESYVDGGRQAFATHDAEGEEEDGLEDGGVLGLLAQIYGRREGPARVI</sequence>